<reference evidence="1" key="1">
    <citation type="journal article" date="2022" name="bioRxiv">
        <title>Genomics of Preaxostyla Flagellates Illuminates Evolutionary Transitions and the Path Towards Mitochondrial Loss.</title>
        <authorList>
            <person name="Novak L.V.F."/>
            <person name="Treitli S.C."/>
            <person name="Pyrih J."/>
            <person name="Halakuc P."/>
            <person name="Pipaliya S.V."/>
            <person name="Vacek V."/>
            <person name="Brzon O."/>
            <person name="Soukal P."/>
            <person name="Eme L."/>
            <person name="Dacks J.B."/>
            <person name="Karnkowska A."/>
            <person name="Elias M."/>
            <person name="Hampl V."/>
        </authorList>
    </citation>
    <scope>NUCLEOTIDE SEQUENCE</scope>
    <source>
        <strain evidence="1">RCP-MX</strain>
    </source>
</reference>
<sequence>MTSVHSLQSRFDAPKGIIEYTAGDAFMYQVFWEASSPANAQRTLAALAECAKATHRDTPCVPTYLFRISSIDGDLCSVPPRTVGELPAVRDAKRKLAIGVPLVAVRGDLTRRGVDPSLLDLDPSAPLPPALQAQPVMLEFTEIYLDERAFLEHAWSRDYLDSYARVMQAIAAGRPATTVRVGKPTTLIALPNEIACPLADGAAFFPPSASPENGLSSAAAPVLLALDLPTPAPAQLAALMAHLRPHCVACLPFSHPLRPLTTRLLCVFAAVPDASVLAPLAALAPARGECFIAHPAAAGAADMSPESERAMQANLAAAGLPAIVVRPAGGEECVGYVLHSRAGQVRPIEKKDP</sequence>
<accession>A0ABQ8UVR6</accession>
<dbReference type="Proteomes" id="UP001141327">
    <property type="component" value="Unassembled WGS sequence"/>
</dbReference>
<protein>
    <submittedName>
        <fullName evidence="1">Uncharacterized protein</fullName>
    </submittedName>
</protein>
<comment type="caution">
    <text evidence="1">The sequence shown here is derived from an EMBL/GenBank/DDBJ whole genome shotgun (WGS) entry which is preliminary data.</text>
</comment>
<dbReference type="EMBL" id="JAPMOS010000002">
    <property type="protein sequence ID" value="KAJ4462667.1"/>
    <property type="molecule type" value="Genomic_DNA"/>
</dbReference>
<keyword evidence="2" id="KW-1185">Reference proteome</keyword>
<gene>
    <name evidence="1" type="ORF">PAPYR_671</name>
</gene>
<name>A0ABQ8UVR6_9EUKA</name>
<evidence type="ECO:0000313" key="1">
    <source>
        <dbReference type="EMBL" id="KAJ4462667.1"/>
    </source>
</evidence>
<proteinExistence type="predicted"/>
<evidence type="ECO:0000313" key="2">
    <source>
        <dbReference type="Proteomes" id="UP001141327"/>
    </source>
</evidence>
<organism evidence="1 2">
    <name type="scientific">Paratrimastix pyriformis</name>
    <dbReference type="NCBI Taxonomy" id="342808"/>
    <lineage>
        <taxon>Eukaryota</taxon>
        <taxon>Metamonada</taxon>
        <taxon>Preaxostyla</taxon>
        <taxon>Paratrimastigidae</taxon>
        <taxon>Paratrimastix</taxon>
    </lineage>
</organism>